<name>A0AAE0YS84_9GAST</name>
<feature type="region of interest" description="Disordered" evidence="1">
    <location>
        <begin position="1"/>
        <end position="23"/>
    </location>
</feature>
<dbReference type="AlphaFoldDB" id="A0AAE0YS84"/>
<evidence type="ECO:0000256" key="1">
    <source>
        <dbReference type="SAM" id="MobiDB-lite"/>
    </source>
</evidence>
<comment type="caution">
    <text evidence="2">The sequence shown here is derived from an EMBL/GenBank/DDBJ whole genome shotgun (WGS) entry which is preliminary data.</text>
</comment>
<accession>A0AAE0YS84</accession>
<proteinExistence type="predicted"/>
<evidence type="ECO:0000313" key="2">
    <source>
        <dbReference type="EMBL" id="KAK3754406.1"/>
    </source>
</evidence>
<dbReference type="Proteomes" id="UP001283361">
    <property type="component" value="Unassembled WGS sequence"/>
</dbReference>
<organism evidence="2 3">
    <name type="scientific">Elysia crispata</name>
    <name type="common">lettuce slug</name>
    <dbReference type="NCBI Taxonomy" id="231223"/>
    <lineage>
        <taxon>Eukaryota</taxon>
        <taxon>Metazoa</taxon>
        <taxon>Spiralia</taxon>
        <taxon>Lophotrochozoa</taxon>
        <taxon>Mollusca</taxon>
        <taxon>Gastropoda</taxon>
        <taxon>Heterobranchia</taxon>
        <taxon>Euthyneura</taxon>
        <taxon>Panpulmonata</taxon>
        <taxon>Sacoglossa</taxon>
        <taxon>Placobranchoidea</taxon>
        <taxon>Plakobranchidae</taxon>
        <taxon>Elysia</taxon>
    </lineage>
</organism>
<keyword evidence="3" id="KW-1185">Reference proteome</keyword>
<feature type="compositionally biased region" description="Basic and acidic residues" evidence="1">
    <location>
        <begin position="8"/>
        <end position="23"/>
    </location>
</feature>
<evidence type="ECO:0000313" key="3">
    <source>
        <dbReference type="Proteomes" id="UP001283361"/>
    </source>
</evidence>
<reference evidence="2" key="1">
    <citation type="journal article" date="2023" name="G3 (Bethesda)">
        <title>A reference genome for the long-term kleptoplast-retaining sea slug Elysia crispata morphotype clarki.</title>
        <authorList>
            <person name="Eastman K.E."/>
            <person name="Pendleton A.L."/>
            <person name="Shaikh M.A."/>
            <person name="Suttiyut T."/>
            <person name="Ogas R."/>
            <person name="Tomko P."/>
            <person name="Gavelis G."/>
            <person name="Widhalm J.R."/>
            <person name="Wisecaver J.H."/>
        </authorList>
    </citation>
    <scope>NUCLEOTIDE SEQUENCE</scope>
    <source>
        <strain evidence="2">ECLA1</strain>
    </source>
</reference>
<gene>
    <name evidence="2" type="ORF">RRG08_025670</name>
</gene>
<dbReference type="EMBL" id="JAWDGP010005678">
    <property type="protein sequence ID" value="KAK3754406.1"/>
    <property type="molecule type" value="Genomic_DNA"/>
</dbReference>
<protein>
    <submittedName>
        <fullName evidence="2">Uncharacterized protein</fullName>
    </submittedName>
</protein>
<sequence>MNSVCPRKIRDHDTESPKVKLSGKEKDERQLYKLFQDILHQYQETASIHAFLRVIQLNIKCSTCPFPQEGVCQPHWNQPRSERCELNRCFRRGTAESGTLCSTQTRRADLELRMEIQSCGLQGYFPTCKHFLRQVLHL</sequence>